<comment type="similarity">
    <text evidence="2">Belongs to the nitroreductase family.</text>
</comment>
<dbReference type="InterPro" id="IPR000415">
    <property type="entry name" value="Nitroreductase-like"/>
</dbReference>
<dbReference type="AlphaFoldDB" id="A0A937XGV5"/>
<evidence type="ECO:0000256" key="2">
    <source>
        <dbReference type="ARBA" id="ARBA00007118"/>
    </source>
</evidence>
<keyword evidence="4" id="KW-0288">FMN</keyword>
<reference evidence="7" key="1">
    <citation type="submission" date="2019-03" db="EMBL/GenBank/DDBJ databases">
        <title>Lake Tanganyika Metagenome-Assembled Genomes (MAGs).</title>
        <authorList>
            <person name="Tran P."/>
        </authorList>
    </citation>
    <scope>NUCLEOTIDE SEQUENCE</scope>
    <source>
        <strain evidence="7">K_DeepCast_150m_m2_040</strain>
    </source>
</reference>
<evidence type="ECO:0000256" key="5">
    <source>
        <dbReference type="ARBA" id="ARBA00023002"/>
    </source>
</evidence>
<dbReference type="EMBL" id="VGIR01000045">
    <property type="protein sequence ID" value="MBM3331816.1"/>
    <property type="molecule type" value="Genomic_DNA"/>
</dbReference>
<accession>A0A937XGV5</accession>
<proteinExistence type="inferred from homology"/>
<protein>
    <submittedName>
        <fullName evidence="7">Nitroreductase</fullName>
    </submittedName>
</protein>
<dbReference type="SUPFAM" id="SSF55469">
    <property type="entry name" value="FMN-dependent nitroreductase-like"/>
    <property type="match status" value="1"/>
</dbReference>
<evidence type="ECO:0000256" key="3">
    <source>
        <dbReference type="ARBA" id="ARBA00022630"/>
    </source>
</evidence>
<dbReference type="PANTHER" id="PTHR43673:SF2">
    <property type="entry name" value="NITROREDUCTASE"/>
    <property type="match status" value="1"/>
</dbReference>
<dbReference type="InterPro" id="IPR029479">
    <property type="entry name" value="Nitroreductase"/>
</dbReference>
<feature type="domain" description="Nitroreductase" evidence="6">
    <location>
        <begin position="71"/>
        <end position="148"/>
    </location>
</feature>
<comment type="cofactor">
    <cofactor evidence="1">
        <name>FMN</name>
        <dbReference type="ChEBI" id="CHEBI:58210"/>
    </cofactor>
</comment>
<comment type="caution">
    <text evidence="7">The sequence shown here is derived from an EMBL/GenBank/DDBJ whole genome shotgun (WGS) entry which is preliminary data.</text>
</comment>
<organism evidence="7 8">
    <name type="scientific">candidate division WOR-3 bacterium</name>
    <dbReference type="NCBI Taxonomy" id="2052148"/>
    <lineage>
        <taxon>Bacteria</taxon>
        <taxon>Bacteria division WOR-3</taxon>
    </lineage>
</organism>
<keyword evidence="3" id="KW-0285">Flavoprotein</keyword>
<name>A0A937XGV5_UNCW3</name>
<feature type="domain" description="Nitroreductase" evidence="6">
    <location>
        <begin position="7"/>
        <end position="64"/>
    </location>
</feature>
<keyword evidence="5" id="KW-0560">Oxidoreductase</keyword>
<evidence type="ECO:0000256" key="1">
    <source>
        <dbReference type="ARBA" id="ARBA00001917"/>
    </source>
</evidence>
<sequence length="193" mass="21788">MDVIDAISTRRAYRSLAPVSITEELVGDLARCAQLAPTCNNNQPARFVFVWEPEMLEKMKPVFNKGNAWCHADSMVVAVCCEKESDCLIHDREYYLFDTGMQTAFLILRATELGLVAHPIAGYSPKAVREVLGIPNSMQVITLINVGKHADTISPVLSEKQVYDETHRPERLPLEQVAFFNRYERESGVESRE</sequence>
<dbReference type="PANTHER" id="PTHR43673">
    <property type="entry name" value="NAD(P)H NITROREDUCTASE YDGI-RELATED"/>
    <property type="match status" value="1"/>
</dbReference>
<evidence type="ECO:0000313" key="8">
    <source>
        <dbReference type="Proteomes" id="UP000779900"/>
    </source>
</evidence>
<evidence type="ECO:0000259" key="6">
    <source>
        <dbReference type="Pfam" id="PF00881"/>
    </source>
</evidence>
<evidence type="ECO:0000256" key="4">
    <source>
        <dbReference type="ARBA" id="ARBA00022643"/>
    </source>
</evidence>
<dbReference type="Gene3D" id="3.40.109.10">
    <property type="entry name" value="NADH Oxidase"/>
    <property type="match status" value="1"/>
</dbReference>
<evidence type="ECO:0000313" key="7">
    <source>
        <dbReference type="EMBL" id="MBM3331816.1"/>
    </source>
</evidence>
<dbReference type="Pfam" id="PF00881">
    <property type="entry name" value="Nitroreductase"/>
    <property type="match status" value="2"/>
</dbReference>
<dbReference type="GO" id="GO:0016491">
    <property type="term" value="F:oxidoreductase activity"/>
    <property type="evidence" value="ECO:0007669"/>
    <property type="project" value="UniProtKB-KW"/>
</dbReference>
<gene>
    <name evidence="7" type="ORF">FJY68_08205</name>
</gene>
<dbReference type="Proteomes" id="UP000779900">
    <property type="component" value="Unassembled WGS sequence"/>
</dbReference>